<dbReference type="Gene3D" id="2.40.70.10">
    <property type="entry name" value="Acid Proteases"/>
    <property type="match status" value="1"/>
</dbReference>
<sequence length="198" mass="22305">MRRTKISITREKWTQGYIPKVALTFSEEDTKALSQPHINALVISFLVNSFQIRRVLVDPGSSANIVRSRVIEQLRLLDQIVLATRALNGFNMASEMMKGEIIIPVTMASMTQDTKFHINQGDMRYNALFGQPWIHCIRAVPSTLHQIIKFPTKDGMKTIYGEQHAARKMFAIHDVVPMLIPPPPDKPKGKSGLDLGRA</sequence>
<dbReference type="CDD" id="cd00303">
    <property type="entry name" value="retropepsin_like"/>
    <property type="match status" value="1"/>
</dbReference>
<dbReference type="KEGG" id="nta:107774914"/>
<gene>
    <name evidence="1" type="primary">LOC107774914</name>
</gene>
<dbReference type="PaxDb" id="4097-A0A1S3YD62"/>
<accession>A0A1S3YD62</accession>
<dbReference type="AlphaFoldDB" id="A0A1S3YD62"/>
<proteinExistence type="predicted"/>
<reference evidence="1" key="1">
    <citation type="submission" date="2025-08" db="UniProtKB">
        <authorList>
            <consortium name="RefSeq"/>
        </authorList>
    </citation>
    <scope>IDENTIFICATION</scope>
</reference>
<dbReference type="RefSeq" id="XP_016450069.1">
    <property type="nucleotide sequence ID" value="XM_016594583.1"/>
</dbReference>
<dbReference type="OrthoDB" id="2919534at2759"/>
<dbReference type="InterPro" id="IPR021109">
    <property type="entry name" value="Peptidase_aspartic_dom_sf"/>
</dbReference>
<dbReference type="PANTHER" id="PTHR33240">
    <property type="entry name" value="OS08G0508500 PROTEIN"/>
    <property type="match status" value="1"/>
</dbReference>
<organism evidence="1">
    <name type="scientific">Nicotiana tabacum</name>
    <name type="common">Common tobacco</name>
    <dbReference type="NCBI Taxonomy" id="4097"/>
    <lineage>
        <taxon>Eukaryota</taxon>
        <taxon>Viridiplantae</taxon>
        <taxon>Streptophyta</taxon>
        <taxon>Embryophyta</taxon>
        <taxon>Tracheophyta</taxon>
        <taxon>Spermatophyta</taxon>
        <taxon>Magnoliopsida</taxon>
        <taxon>eudicotyledons</taxon>
        <taxon>Gunneridae</taxon>
        <taxon>Pentapetalae</taxon>
        <taxon>asterids</taxon>
        <taxon>lamiids</taxon>
        <taxon>Solanales</taxon>
        <taxon>Solanaceae</taxon>
        <taxon>Nicotianoideae</taxon>
        <taxon>Nicotianeae</taxon>
        <taxon>Nicotiana</taxon>
    </lineage>
</organism>
<name>A0A1S3YD62_TOBAC</name>
<protein>
    <submittedName>
        <fullName evidence="1">Uncharacterized protein</fullName>
    </submittedName>
</protein>
<evidence type="ECO:0000313" key="1">
    <source>
        <dbReference type="RefSeq" id="XP_016450069.1"/>
    </source>
</evidence>
<dbReference type="PANTHER" id="PTHR33240:SF8">
    <property type="entry name" value="OS03G0439900 PROTEIN"/>
    <property type="match status" value="1"/>
</dbReference>